<dbReference type="Proteomes" id="UP000008037">
    <property type="component" value="Chromosome"/>
</dbReference>
<dbReference type="BioCyc" id="CNIT1237085:G1324-3311-MONOMER"/>
<proteinExistence type="predicted"/>
<name>K0IFS4_NITGG</name>
<accession>K0IFS4</accession>
<evidence type="ECO:0000256" key="1">
    <source>
        <dbReference type="SAM" id="MobiDB-lite"/>
    </source>
</evidence>
<feature type="region of interest" description="Disordered" evidence="1">
    <location>
        <begin position="80"/>
        <end position="100"/>
    </location>
</feature>
<gene>
    <name evidence="2" type="ordered locus">Ngar_c33110</name>
</gene>
<evidence type="ECO:0000313" key="2">
    <source>
        <dbReference type="EMBL" id="AFU60226.1"/>
    </source>
</evidence>
<evidence type="ECO:0000313" key="3">
    <source>
        <dbReference type="Proteomes" id="UP000008037"/>
    </source>
</evidence>
<dbReference type="AlphaFoldDB" id="K0IFS4"/>
<dbReference type="HOGENOM" id="CLU_2191110_0_0_2"/>
<protein>
    <submittedName>
        <fullName evidence="2">Uncharacterized protein</fullName>
    </submittedName>
</protein>
<reference evidence="2 3" key="1">
    <citation type="journal article" date="2012" name="Environ. Microbiol.">
        <title>The genome of the ammonia-oxidizing Candidatus Nitrososphaera gargensis: insights into metabolic versatility and environmental adaptations.</title>
        <authorList>
            <person name="Spang A."/>
            <person name="Poehlein A."/>
            <person name="Offre P."/>
            <person name="Zumbragel S."/>
            <person name="Haider S."/>
            <person name="Rychlik N."/>
            <person name="Nowka B."/>
            <person name="Schmeisser C."/>
            <person name="Lebedeva E.V."/>
            <person name="Rattei T."/>
            <person name="Bohm C."/>
            <person name="Schmid M."/>
            <person name="Galushko A."/>
            <person name="Hatzenpichler R."/>
            <person name="Weinmaier T."/>
            <person name="Daniel R."/>
            <person name="Schleper C."/>
            <person name="Spieck E."/>
            <person name="Streit W."/>
            <person name="Wagner M."/>
        </authorList>
    </citation>
    <scope>NUCLEOTIDE SEQUENCE [LARGE SCALE GENOMIC DNA]</scope>
    <source>
        <strain evidence="3">Ga9.2</strain>
    </source>
</reference>
<sequence length="112" mass="12970">MKGSILFSSYKDEIQPLLSRQEYEAFLFKAAIRMGTRKEFLEKLGGINYAFAEYGKINQYTIPLDKEVKTLLLISEDKLSQNSDDGRHHNNNNTSSSSIDRIMKILRKYGMR</sequence>
<dbReference type="KEGG" id="nga:Ngar_c33110"/>
<organism evidence="2 3">
    <name type="scientific">Nitrososphaera gargensis (strain Ga9.2)</name>
    <dbReference type="NCBI Taxonomy" id="1237085"/>
    <lineage>
        <taxon>Archaea</taxon>
        <taxon>Nitrososphaerota</taxon>
        <taxon>Nitrososphaeria</taxon>
        <taxon>Nitrososphaerales</taxon>
        <taxon>Nitrososphaeraceae</taxon>
        <taxon>Nitrososphaera</taxon>
    </lineage>
</organism>
<keyword evidence="3" id="KW-1185">Reference proteome</keyword>
<dbReference type="InParanoid" id="K0IFS4"/>
<dbReference type="EMBL" id="CP002408">
    <property type="protein sequence ID" value="AFU60226.1"/>
    <property type="molecule type" value="Genomic_DNA"/>
</dbReference>